<dbReference type="EC" id="6.3.4.19" evidence="8"/>
<evidence type="ECO:0000256" key="2">
    <source>
        <dbReference type="ARBA" id="ARBA00022490"/>
    </source>
</evidence>
<feature type="domain" description="Lysidine-tRNA(Ile) synthetase C-terminal" evidence="9">
    <location>
        <begin position="367"/>
        <end position="436"/>
    </location>
</feature>
<evidence type="ECO:0000313" key="11">
    <source>
        <dbReference type="Proteomes" id="UP000838672"/>
    </source>
</evidence>
<evidence type="ECO:0000256" key="5">
    <source>
        <dbReference type="ARBA" id="ARBA00022741"/>
    </source>
</evidence>
<dbReference type="NCBIfam" id="TIGR02432">
    <property type="entry name" value="lysidine_TilS_N"/>
    <property type="match status" value="1"/>
</dbReference>
<name>A0ABM8ZV68_9VIBR</name>
<evidence type="ECO:0000256" key="3">
    <source>
        <dbReference type="ARBA" id="ARBA00022598"/>
    </source>
</evidence>
<comment type="function">
    <text evidence="8">Ligates lysine onto the cytidine present at position 34 of the AUA codon-specific tRNA(Ile) that contains the anticodon CAU, in an ATP-dependent manner. Cytidine is converted to lysidine, thus changing the amino acid specificity of the tRNA from methionine to isoleucine.</text>
</comment>
<accession>A0ABM8ZV68</accession>
<feature type="binding site" evidence="8">
    <location>
        <begin position="26"/>
        <end position="31"/>
    </location>
    <ligand>
        <name>ATP</name>
        <dbReference type="ChEBI" id="CHEBI:30616"/>
    </ligand>
</feature>
<comment type="subcellular location">
    <subcellularLocation>
        <location evidence="1 8">Cytoplasm</location>
    </subcellularLocation>
</comment>
<gene>
    <name evidence="8 10" type="primary">tilS</name>
    <name evidence="10" type="ORF">VST7929_02132</name>
</gene>
<keyword evidence="6 8" id="KW-0067">ATP-binding</keyword>
<dbReference type="InterPro" id="IPR012094">
    <property type="entry name" value="tRNA_Ile_lys_synt"/>
</dbReference>
<comment type="caution">
    <text evidence="10">The sequence shown here is derived from an EMBL/GenBank/DDBJ whole genome shotgun (WGS) entry which is preliminary data.</text>
</comment>
<dbReference type="HAMAP" id="MF_01161">
    <property type="entry name" value="tRNA_Ile_lys_synt"/>
    <property type="match status" value="1"/>
</dbReference>
<dbReference type="EMBL" id="CAKLDI010000001">
    <property type="protein sequence ID" value="CAH0534219.1"/>
    <property type="molecule type" value="Genomic_DNA"/>
</dbReference>
<dbReference type="SUPFAM" id="SSF82829">
    <property type="entry name" value="MesJ substrate recognition domain-like"/>
    <property type="match status" value="1"/>
</dbReference>
<dbReference type="PANTHER" id="PTHR43033">
    <property type="entry name" value="TRNA(ILE)-LYSIDINE SYNTHASE-RELATED"/>
    <property type="match status" value="1"/>
</dbReference>
<dbReference type="Proteomes" id="UP000838672">
    <property type="component" value="Unassembled WGS sequence"/>
</dbReference>
<dbReference type="CDD" id="cd01992">
    <property type="entry name" value="TilS_N"/>
    <property type="match status" value="1"/>
</dbReference>
<keyword evidence="11" id="KW-1185">Reference proteome</keyword>
<dbReference type="InterPro" id="IPR012796">
    <property type="entry name" value="Lysidine-tRNA-synth_C"/>
</dbReference>
<evidence type="ECO:0000256" key="8">
    <source>
        <dbReference type="HAMAP-Rule" id="MF_01161"/>
    </source>
</evidence>
<dbReference type="InterPro" id="IPR015262">
    <property type="entry name" value="tRNA_Ile_lys_synt_subst-bd"/>
</dbReference>
<dbReference type="InterPro" id="IPR011063">
    <property type="entry name" value="TilS/TtcA_N"/>
</dbReference>
<keyword evidence="3 8" id="KW-0436">Ligase</keyword>
<dbReference type="Pfam" id="PF01171">
    <property type="entry name" value="ATP_bind_3"/>
    <property type="match status" value="1"/>
</dbReference>
<organism evidence="10 11">
    <name type="scientific">Vibrio stylophorae</name>
    <dbReference type="NCBI Taxonomy" id="659351"/>
    <lineage>
        <taxon>Bacteria</taxon>
        <taxon>Pseudomonadati</taxon>
        <taxon>Pseudomonadota</taxon>
        <taxon>Gammaproteobacteria</taxon>
        <taxon>Vibrionales</taxon>
        <taxon>Vibrionaceae</taxon>
        <taxon>Vibrio</taxon>
    </lineage>
</organism>
<dbReference type="Pfam" id="PF09179">
    <property type="entry name" value="TilS"/>
    <property type="match status" value="1"/>
</dbReference>
<keyword evidence="2 8" id="KW-0963">Cytoplasm</keyword>
<reference evidence="10" key="1">
    <citation type="submission" date="2021-11" db="EMBL/GenBank/DDBJ databases">
        <authorList>
            <person name="Rodrigo-Torres L."/>
            <person name="Arahal R. D."/>
            <person name="Lucena T."/>
        </authorList>
    </citation>
    <scope>NUCLEOTIDE SEQUENCE</scope>
    <source>
        <strain evidence="10">CECT 7929</strain>
    </source>
</reference>
<dbReference type="NCBIfam" id="TIGR02433">
    <property type="entry name" value="lysidine_TilS_C"/>
    <property type="match status" value="1"/>
</dbReference>
<comment type="similarity">
    <text evidence="8">Belongs to the tRNA(Ile)-lysidine synthase family.</text>
</comment>
<protein>
    <recommendedName>
        <fullName evidence="8">tRNA(Ile)-lysidine synthase</fullName>
        <ecNumber evidence="8">6.3.4.19</ecNumber>
    </recommendedName>
    <alternativeName>
        <fullName evidence="8">tRNA(Ile)-2-lysyl-cytidine synthase</fullName>
    </alternativeName>
    <alternativeName>
        <fullName evidence="8">tRNA(Ile)-lysidine synthetase</fullName>
    </alternativeName>
</protein>
<evidence type="ECO:0000256" key="1">
    <source>
        <dbReference type="ARBA" id="ARBA00004496"/>
    </source>
</evidence>
<keyword evidence="5 8" id="KW-0547">Nucleotide-binding</keyword>
<dbReference type="PANTHER" id="PTHR43033:SF1">
    <property type="entry name" value="TRNA(ILE)-LYSIDINE SYNTHASE-RELATED"/>
    <property type="match status" value="1"/>
</dbReference>
<keyword evidence="4 8" id="KW-0819">tRNA processing</keyword>
<proteinExistence type="inferred from homology"/>
<dbReference type="SUPFAM" id="SSF56037">
    <property type="entry name" value="PheT/TilS domain"/>
    <property type="match status" value="1"/>
</dbReference>
<comment type="domain">
    <text evidence="8">The N-terminal region contains the highly conserved SGGXDS motif, predicted to be a P-loop motif involved in ATP binding.</text>
</comment>
<dbReference type="Pfam" id="PF11734">
    <property type="entry name" value="TilS_C"/>
    <property type="match status" value="1"/>
</dbReference>
<dbReference type="InterPro" id="IPR014729">
    <property type="entry name" value="Rossmann-like_a/b/a_fold"/>
</dbReference>
<dbReference type="Gene3D" id="3.40.50.620">
    <property type="entry name" value="HUPs"/>
    <property type="match status" value="1"/>
</dbReference>
<dbReference type="SUPFAM" id="SSF52402">
    <property type="entry name" value="Adenine nucleotide alpha hydrolases-like"/>
    <property type="match status" value="1"/>
</dbReference>
<dbReference type="GO" id="GO:0032267">
    <property type="term" value="F:tRNA(Ile)-lysidine synthase activity"/>
    <property type="evidence" value="ECO:0007669"/>
    <property type="project" value="UniProtKB-EC"/>
</dbReference>
<evidence type="ECO:0000256" key="7">
    <source>
        <dbReference type="ARBA" id="ARBA00048539"/>
    </source>
</evidence>
<evidence type="ECO:0000256" key="6">
    <source>
        <dbReference type="ARBA" id="ARBA00022840"/>
    </source>
</evidence>
<evidence type="ECO:0000313" key="10">
    <source>
        <dbReference type="EMBL" id="CAH0534219.1"/>
    </source>
</evidence>
<dbReference type="InterPro" id="IPR012795">
    <property type="entry name" value="tRNA_Ile_lys_synt_N"/>
</dbReference>
<dbReference type="Gene3D" id="1.20.59.20">
    <property type="match status" value="1"/>
</dbReference>
<evidence type="ECO:0000259" key="9">
    <source>
        <dbReference type="SMART" id="SM00977"/>
    </source>
</evidence>
<evidence type="ECO:0000256" key="4">
    <source>
        <dbReference type="ARBA" id="ARBA00022694"/>
    </source>
</evidence>
<dbReference type="SMART" id="SM00977">
    <property type="entry name" value="TilS_C"/>
    <property type="match status" value="1"/>
</dbReference>
<dbReference type="RefSeq" id="WP_237466613.1">
    <property type="nucleotide sequence ID" value="NZ_CAKLDI010000001.1"/>
</dbReference>
<sequence>MPTLPQALTRQLSELNPQTQILVGYSGGLDSQVLLHLLCQCWPLSQITALHVHHGLNPLADQWLLQCQGWAQAYGVQFIAERVFVNRDEGIEQGARAARYQAFAEHLGPDHLLLTAHHQNDQAETFLLAMKRGSGPRGLSAMPRLQSFSCGAHLRPLLSVTRQQLEAYAKAQQLDWLEDDSNDDCHYDRNFIRHRVLKPLAARWPSVYDTISRSAALCAQQEQALQLLLQPLYAPLLHQDGSLCIEGLAKHPEVIRTQLLRLWLSERAAQQPSLAQFDKIWQEIACARVDANPQLKIGQGQIRRYQQRLYWLALQQDVSEWSALWSNLSASCVLPDALGTLSLEKWQPEVSTKSLLSVRAPLAHESVTVCFAPKEMHIRPLGRGGSRHLKKLYQEYGIPSWQRPRMPLLYFGETLIAIAGLLVTEAGAGDELQLNWQR</sequence>
<comment type="catalytic activity">
    <reaction evidence="7 8">
        <text>cytidine(34) in tRNA(Ile2) + L-lysine + ATP = lysidine(34) in tRNA(Ile2) + AMP + diphosphate + H(+)</text>
        <dbReference type="Rhea" id="RHEA:43744"/>
        <dbReference type="Rhea" id="RHEA-COMP:10625"/>
        <dbReference type="Rhea" id="RHEA-COMP:10670"/>
        <dbReference type="ChEBI" id="CHEBI:15378"/>
        <dbReference type="ChEBI" id="CHEBI:30616"/>
        <dbReference type="ChEBI" id="CHEBI:32551"/>
        <dbReference type="ChEBI" id="CHEBI:33019"/>
        <dbReference type="ChEBI" id="CHEBI:82748"/>
        <dbReference type="ChEBI" id="CHEBI:83665"/>
        <dbReference type="ChEBI" id="CHEBI:456215"/>
        <dbReference type="EC" id="6.3.4.19"/>
    </reaction>
</comment>